<protein>
    <recommendedName>
        <fullName evidence="8">Phosphatidic acid phosphatase type 2/haloperoxidase domain-containing protein</fullName>
    </recommendedName>
</protein>
<dbReference type="Pfam" id="PF01569">
    <property type="entry name" value="PAP2"/>
    <property type="match status" value="1"/>
</dbReference>
<dbReference type="CDD" id="cd01610">
    <property type="entry name" value="PAP2_like"/>
    <property type="match status" value="1"/>
</dbReference>
<organism evidence="9 10">
    <name type="scientific">Paramecium primaurelia</name>
    <dbReference type="NCBI Taxonomy" id="5886"/>
    <lineage>
        <taxon>Eukaryota</taxon>
        <taxon>Sar</taxon>
        <taxon>Alveolata</taxon>
        <taxon>Ciliophora</taxon>
        <taxon>Intramacronucleata</taxon>
        <taxon>Oligohymenophorea</taxon>
        <taxon>Peniculida</taxon>
        <taxon>Parameciidae</taxon>
        <taxon>Paramecium</taxon>
    </lineage>
</organism>
<dbReference type="GO" id="GO:0042392">
    <property type="term" value="F:sphingosine-1-phosphate phosphatase activity"/>
    <property type="evidence" value="ECO:0007669"/>
    <property type="project" value="TreeGrafter"/>
</dbReference>
<keyword evidence="2 7" id="KW-0812">Transmembrane</keyword>
<proteinExistence type="predicted"/>
<comment type="subcellular location">
    <subcellularLocation>
        <location evidence="1">Endoplasmic reticulum membrane</location>
        <topology evidence="1">Multi-pass membrane protein</topology>
    </subcellularLocation>
</comment>
<evidence type="ECO:0000256" key="5">
    <source>
        <dbReference type="ARBA" id="ARBA00022989"/>
    </source>
</evidence>
<evidence type="ECO:0000256" key="7">
    <source>
        <dbReference type="SAM" id="Phobius"/>
    </source>
</evidence>
<dbReference type="PANTHER" id="PTHR14969:SF28">
    <property type="entry name" value="DIHYDROSPHINGOSINE 1-PHOSPHATE PHOSPHATASE LCB3-RELATED"/>
    <property type="match status" value="1"/>
</dbReference>
<gene>
    <name evidence="9" type="ORF">PPRIM_AZ9-3.1.T1000063</name>
</gene>
<feature type="transmembrane region" description="Helical" evidence="7">
    <location>
        <begin position="217"/>
        <end position="239"/>
    </location>
</feature>
<dbReference type="GO" id="GO:0005789">
    <property type="term" value="C:endoplasmic reticulum membrane"/>
    <property type="evidence" value="ECO:0007669"/>
    <property type="project" value="UniProtKB-SubCell"/>
</dbReference>
<dbReference type="InterPro" id="IPR000326">
    <property type="entry name" value="PAP2/HPO"/>
</dbReference>
<dbReference type="EMBL" id="CAJJDM010000103">
    <property type="protein sequence ID" value="CAD8096040.1"/>
    <property type="molecule type" value="Genomic_DNA"/>
</dbReference>
<evidence type="ECO:0000256" key="2">
    <source>
        <dbReference type="ARBA" id="ARBA00022692"/>
    </source>
</evidence>
<dbReference type="AlphaFoldDB" id="A0A8S1NWV8"/>
<evidence type="ECO:0000313" key="10">
    <source>
        <dbReference type="Proteomes" id="UP000688137"/>
    </source>
</evidence>
<feature type="transmembrane region" description="Helical" evidence="7">
    <location>
        <begin position="153"/>
        <end position="171"/>
    </location>
</feature>
<dbReference type="SMART" id="SM00014">
    <property type="entry name" value="acidPPc"/>
    <property type="match status" value="1"/>
</dbReference>
<dbReference type="Proteomes" id="UP000688137">
    <property type="component" value="Unassembled WGS sequence"/>
</dbReference>
<keyword evidence="6 7" id="KW-0472">Membrane</keyword>
<keyword evidence="3" id="KW-0378">Hydrolase</keyword>
<dbReference type="OMA" id="NVWVMIF"/>
<feature type="transmembrane region" description="Helical" evidence="7">
    <location>
        <begin position="288"/>
        <end position="305"/>
    </location>
</feature>
<feature type="transmembrane region" description="Helical" evidence="7">
    <location>
        <begin position="75"/>
        <end position="92"/>
    </location>
</feature>
<feature type="transmembrane region" description="Helical" evidence="7">
    <location>
        <begin position="46"/>
        <end position="68"/>
    </location>
</feature>
<comment type="caution">
    <text evidence="9">The sequence shown here is derived from an EMBL/GenBank/DDBJ whole genome shotgun (WGS) entry which is preliminary data.</text>
</comment>
<evidence type="ECO:0000256" key="4">
    <source>
        <dbReference type="ARBA" id="ARBA00022824"/>
    </source>
</evidence>
<evidence type="ECO:0000259" key="8">
    <source>
        <dbReference type="SMART" id="SM00014"/>
    </source>
</evidence>
<reference evidence="9" key="1">
    <citation type="submission" date="2021-01" db="EMBL/GenBank/DDBJ databases">
        <authorList>
            <consortium name="Genoscope - CEA"/>
            <person name="William W."/>
        </authorList>
    </citation>
    <scope>NUCLEOTIDE SEQUENCE</scope>
</reference>
<evidence type="ECO:0000256" key="3">
    <source>
        <dbReference type="ARBA" id="ARBA00022801"/>
    </source>
</evidence>
<keyword evidence="4" id="KW-0256">Endoplasmic reticulum</keyword>
<evidence type="ECO:0000256" key="6">
    <source>
        <dbReference type="ARBA" id="ARBA00023136"/>
    </source>
</evidence>
<feature type="domain" description="Phosphatidic acid phosphatase type 2/haloperoxidase" evidence="8">
    <location>
        <begin position="75"/>
        <end position="195"/>
    </location>
</feature>
<feature type="transmembrane region" description="Helical" evidence="7">
    <location>
        <begin position="365"/>
        <end position="381"/>
    </location>
</feature>
<name>A0A8S1NWV8_PARPR</name>
<accession>A0A8S1NWV8</accession>
<evidence type="ECO:0000256" key="1">
    <source>
        <dbReference type="ARBA" id="ARBA00004477"/>
    </source>
</evidence>
<keyword evidence="10" id="KW-1185">Reference proteome</keyword>
<dbReference type="PANTHER" id="PTHR14969">
    <property type="entry name" value="SPHINGOSINE-1-PHOSPHATE PHOSPHOHYDROLASE"/>
    <property type="match status" value="1"/>
</dbReference>
<feature type="transmembrane region" description="Helical" evidence="7">
    <location>
        <begin position="177"/>
        <end position="197"/>
    </location>
</feature>
<feature type="transmembrane region" description="Helical" evidence="7">
    <location>
        <begin position="326"/>
        <end position="345"/>
    </location>
</feature>
<sequence>MKIFIAATIIFILCLILDVIYDQQLWDVNTRITKYMQKQQTPGLQSMFNFFSNWINIFPGIALLMFIFTENKLASIIYMCLIQFTISFNSILKNVYHQPRPYWIESDIVALSCNKEFGKPSGHAMGSLMMSFLLPLMVLPNTFYKKPKLIKSIIICFASIWTFMTALSRIYLGMHSIGQILLGWIYSSYFILIYLLYMHQPIIEYFKNRLSSIDRSISWKLVLIVGLSTLIWISISLLFCFLNEKNIYLDQTKLTLWVNAIYIKCPDQTEILQINSSQVFQNYCLNKSFEITFIFFIILGIKLSNGKYKEEEFILNYLQLNWKQKCFRFLLLIIPLSTVKFLDFINSDNVWVMIFGYKDYTLECVLWINPYFWIFKIIKIFQFKY</sequence>
<evidence type="ECO:0000313" key="9">
    <source>
        <dbReference type="EMBL" id="CAD8096040.1"/>
    </source>
</evidence>
<keyword evidence="5 7" id="KW-1133">Transmembrane helix</keyword>